<reference evidence="1" key="1">
    <citation type="submission" date="2020-08" db="EMBL/GenBank/DDBJ databases">
        <title>Multicomponent nature underlies the extraordinary mechanical properties of spider dragline silk.</title>
        <authorList>
            <person name="Kono N."/>
            <person name="Nakamura H."/>
            <person name="Mori M."/>
            <person name="Yoshida Y."/>
            <person name="Ohtoshi R."/>
            <person name="Malay A.D."/>
            <person name="Moran D.A.P."/>
            <person name="Tomita M."/>
            <person name="Numata K."/>
            <person name="Arakawa K."/>
        </authorList>
    </citation>
    <scope>NUCLEOTIDE SEQUENCE</scope>
</reference>
<dbReference type="AlphaFoldDB" id="A0A8X6W462"/>
<keyword evidence="2" id="KW-1185">Reference proteome</keyword>
<accession>A0A8X6W462</accession>
<comment type="caution">
    <text evidence="1">The sequence shown here is derived from an EMBL/GenBank/DDBJ whole genome shotgun (WGS) entry which is preliminary data.</text>
</comment>
<evidence type="ECO:0000313" key="1">
    <source>
        <dbReference type="EMBL" id="GFY27819.1"/>
    </source>
</evidence>
<gene>
    <name evidence="1" type="ORF">TNCV_242841</name>
</gene>
<dbReference type="Proteomes" id="UP000887159">
    <property type="component" value="Unassembled WGS sequence"/>
</dbReference>
<organism evidence="1 2">
    <name type="scientific">Trichonephila clavipes</name>
    <name type="common">Golden silk orbweaver</name>
    <name type="synonym">Nephila clavipes</name>
    <dbReference type="NCBI Taxonomy" id="2585209"/>
    <lineage>
        <taxon>Eukaryota</taxon>
        <taxon>Metazoa</taxon>
        <taxon>Ecdysozoa</taxon>
        <taxon>Arthropoda</taxon>
        <taxon>Chelicerata</taxon>
        <taxon>Arachnida</taxon>
        <taxon>Araneae</taxon>
        <taxon>Araneomorphae</taxon>
        <taxon>Entelegynae</taxon>
        <taxon>Araneoidea</taxon>
        <taxon>Nephilidae</taxon>
        <taxon>Trichonephila</taxon>
    </lineage>
</organism>
<sequence length="111" mass="12679">MSPRYFVLQDQCSDVEYSVGGVQCFFSWPLEASARRFVSLPAYSTIRLVNPLKSLVLRCGCRRFGNPTFVYGLRNATMHSHSVVSPVMILSILLWLRTWMLKLSPTCRTLC</sequence>
<proteinExistence type="predicted"/>
<name>A0A8X6W462_TRICX</name>
<dbReference type="EMBL" id="BMAU01021381">
    <property type="protein sequence ID" value="GFY27819.1"/>
    <property type="molecule type" value="Genomic_DNA"/>
</dbReference>
<evidence type="ECO:0000313" key="2">
    <source>
        <dbReference type="Proteomes" id="UP000887159"/>
    </source>
</evidence>
<protein>
    <submittedName>
        <fullName evidence="1">Uncharacterized protein</fullName>
    </submittedName>
</protein>